<feature type="region of interest" description="Disordered" evidence="5">
    <location>
        <begin position="110"/>
        <end position="149"/>
    </location>
</feature>
<comment type="similarity">
    <text evidence="1">Belongs to the universal ribosomal protein uL1 family.</text>
</comment>
<feature type="compositionally biased region" description="Basic and acidic residues" evidence="5">
    <location>
        <begin position="65"/>
        <end position="76"/>
    </location>
</feature>
<dbReference type="InterPro" id="IPR028364">
    <property type="entry name" value="Ribosomal_uL1/biogenesis"/>
</dbReference>
<dbReference type="GO" id="GO:0005840">
    <property type="term" value="C:ribosome"/>
    <property type="evidence" value="ECO:0007669"/>
    <property type="project" value="UniProtKB-KW"/>
</dbReference>
<feature type="region of interest" description="Disordered" evidence="5">
    <location>
        <begin position="31"/>
        <end position="96"/>
    </location>
</feature>
<gene>
    <name evidence="6" type="ORF">COCNU_02G002390</name>
</gene>
<proteinExistence type="inferred from homology"/>
<reference evidence="6" key="2">
    <citation type="submission" date="2019-07" db="EMBL/GenBank/DDBJ databases">
        <authorList>
            <person name="Yang Y."/>
            <person name="Bocs S."/>
            <person name="Baudouin L."/>
        </authorList>
    </citation>
    <scope>NUCLEOTIDE SEQUENCE</scope>
    <source>
        <tissue evidence="6">Spear leaf of Hainan Tall coconut</tissue>
    </source>
</reference>
<accession>A0A8K0HXT1</accession>
<dbReference type="GO" id="GO:1990904">
    <property type="term" value="C:ribonucleoprotein complex"/>
    <property type="evidence" value="ECO:0007669"/>
    <property type="project" value="UniProtKB-KW"/>
</dbReference>
<evidence type="ECO:0000313" key="7">
    <source>
        <dbReference type="Proteomes" id="UP000797356"/>
    </source>
</evidence>
<keyword evidence="7" id="KW-1185">Reference proteome</keyword>
<dbReference type="Gene3D" id="3.40.50.790">
    <property type="match status" value="1"/>
</dbReference>
<reference evidence="6" key="1">
    <citation type="journal article" date="2017" name="Gigascience">
        <title>The genome draft of coconut (Cocos nucifera).</title>
        <authorList>
            <person name="Xiao Y."/>
            <person name="Xu P."/>
            <person name="Fan H."/>
            <person name="Baudouin L."/>
            <person name="Xia W."/>
            <person name="Bocs S."/>
            <person name="Xu J."/>
            <person name="Li Q."/>
            <person name="Guo A."/>
            <person name="Zhou L."/>
            <person name="Li J."/>
            <person name="Wu Y."/>
            <person name="Ma Z."/>
            <person name="Armero A."/>
            <person name="Issali A.E."/>
            <person name="Liu N."/>
            <person name="Peng M."/>
            <person name="Yang Y."/>
        </authorList>
    </citation>
    <scope>NUCLEOTIDE SEQUENCE</scope>
    <source>
        <tissue evidence="6">Spear leaf of Hainan Tall coconut</tissue>
    </source>
</reference>
<evidence type="ECO:0000256" key="3">
    <source>
        <dbReference type="ARBA" id="ARBA00023274"/>
    </source>
</evidence>
<keyword evidence="2 6" id="KW-0689">Ribosomal protein</keyword>
<dbReference type="PANTHER" id="PTHR36427">
    <property type="entry name" value="54S RIBOSOMAL PROTEIN L1, MITOCHONDRIAL"/>
    <property type="match status" value="1"/>
</dbReference>
<feature type="compositionally biased region" description="Basic and acidic residues" evidence="5">
    <location>
        <begin position="133"/>
        <end position="149"/>
    </location>
</feature>
<comment type="caution">
    <text evidence="6">The sequence shown here is derived from an EMBL/GenBank/DDBJ whole genome shotgun (WGS) entry which is preliminary data.</text>
</comment>
<evidence type="ECO:0000313" key="6">
    <source>
        <dbReference type="EMBL" id="KAG1330271.1"/>
    </source>
</evidence>
<dbReference type="Gene3D" id="3.30.190.20">
    <property type="match status" value="1"/>
</dbReference>
<dbReference type="Pfam" id="PF00687">
    <property type="entry name" value="Ribosomal_L1"/>
    <property type="match status" value="1"/>
</dbReference>
<organism evidence="6 7">
    <name type="scientific">Cocos nucifera</name>
    <name type="common">Coconut palm</name>
    <dbReference type="NCBI Taxonomy" id="13894"/>
    <lineage>
        <taxon>Eukaryota</taxon>
        <taxon>Viridiplantae</taxon>
        <taxon>Streptophyta</taxon>
        <taxon>Embryophyta</taxon>
        <taxon>Tracheophyta</taxon>
        <taxon>Spermatophyta</taxon>
        <taxon>Magnoliopsida</taxon>
        <taxon>Liliopsida</taxon>
        <taxon>Arecaceae</taxon>
        <taxon>Arecoideae</taxon>
        <taxon>Cocoseae</taxon>
        <taxon>Attaleinae</taxon>
        <taxon>Cocos</taxon>
    </lineage>
</organism>
<sequence>MMKSEKKKTSFIWADPKPQWIGLGLLRSFSSSSPIKPVSYPAKSEDSSAPEEEEPKTPPRPLQTRQRDGLRADFRPQESGPEPQADAGSRPWTREDARFVKDIPVISPVSYPSRVAPLPEDRASAPAEEGAEEDKKGEDEQLRREARRIESGARARSFFGIQEEEKIPFPTLIKPEKRPQKVPMDLMEAIRGVQANAKRNFVETVEAHVNLGVDPRRGLLLHRAAFHNIDMVLQMVRGALTLPHGTGKTVRVAVFAEGPAADEARAAGADVVGGDELIEEIKNGGGKLNFDKCIATPMFMPRLSKIARILGPRGLMPNPKLGSVTSDVSGVVKEAKRGRIDFKIDKTAIVHAGLGKVNFSEEALCENIGAFVYALLLAKPVGLKRKASILCGSQNSEQRALLQLLNRIIMIIITDNLMKIVHFAITI</sequence>
<dbReference type="OrthoDB" id="1747252at2759"/>
<evidence type="ECO:0000256" key="4">
    <source>
        <dbReference type="ARBA" id="ARBA00082680"/>
    </source>
</evidence>
<protein>
    <recommendedName>
        <fullName evidence="4">CL1</fullName>
    </recommendedName>
</protein>
<dbReference type="FunFam" id="3.40.50.790:FF:000001">
    <property type="entry name" value="50S ribosomal protein L1"/>
    <property type="match status" value="1"/>
</dbReference>
<dbReference type="PROSITE" id="PS01199">
    <property type="entry name" value="RIBOSOMAL_L1"/>
    <property type="match status" value="1"/>
</dbReference>
<dbReference type="InterPro" id="IPR023673">
    <property type="entry name" value="Ribosomal_uL1_CS"/>
</dbReference>
<dbReference type="CDD" id="cd00403">
    <property type="entry name" value="Ribosomal_L1"/>
    <property type="match status" value="1"/>
</dbReference>
<dbReference type="InterPro" id="IPR016095">
    <property type="entry name" value="Ribosomal_uL1_3-a/b-sand"/>
</dbReference>
<dbReference type="InterPro" id="IPR023674">
    <property type="entry name" value="Ribosomal_uL1-like"/>
</dbReference>
<evidence type="ECO:0000256" key="5">
    <source>
        <dbReference type="SAM" id="MobiDB-lite"/>
    </source>
</evidence>
<name>A0A8K0HXT1_COCNU</name>
<evidence type="ECO:0000256" key="2">
    <source>
        <dbReference type="ARBA" id="ARBA00022980"/>
    </source>
</evidence>
<dbReference type="AlphaFoldDB" id="A0A8K0HXT1"/>
<dbReference type="Proteomes" id="UP000797356">
    <property type="component" value="Chromosome 2"/>
</dbReference>
<dbReference type="EMBL" id="CM017873">
    <property type="protein sequence ID" value="KAG1330271.1"/>
    <property type="molecule type" value="Genomic_DNA"/>
</dbReference>
<dbReference type="PANTHER" id="PTHR36427:SF4">
    <property type="entry name" value="RIBOSOMAL PROTEIN L1P_L10E FAMILY"/>
    <property type="match status" value="1"/>
</dbReference>
<dbReference type="SUPFAM" id="SSF56808">
    <property type="entry name" value="Ribosomal protein L1"/>
    <property type="match status" value="1"/>
</dbReference>
<keyword evidence="3" id="KW-0687">Ribonucleoprotein</keyword>
<evidence type="ECO:0000256" key="1">
    <source>
        <dbReference type="ARBA" id="ARBA00010531"/>
    </source>
</evidence>